<dbReference type="InterPro" id="IPR036397">
    <property type="entry name" value="RNaseH_sf"/>
</dbReference>
<accession>A0AAW0M802</accession>
<name>A0AAW0M802_QUESU</name>
<dbReference type="GO" id="GO:0003676">
    <property type="term" value="F:nucleic acid binding"/>
    <property type="evidence" value="ECO:0007669"/>
    <property type="project" value="InterPro"/>
</dbReference>
<dbReference type="InterPro" id="IPR052929">
    <property type="entry name" value="RNase_H-like_EbsB-rel"/>
</dbReference>
<protein>
    <submittedName>
        <fullName evidence="3">Ribonuclease h protein</fullName>
    </submittedName>
</protein>
<evidence type="ECO:0000259" key="2">
    <source>
        <dbReference type="Pfam" id="PF13966"/>
    </source>
</evidence>
<dbReference type="InterPro" id="IPR044730">
    <property type="entry name" value="RNase_H-like_dom_plant"/>
</dbReference>
<feature type="domain" description="RNase H type-1" evidence="1">
    <location>
        <begin position="216"/>
        <end position="294"/>
    </location>
</feature>
<gene>
    <name evidence="3" type="ORF">CFP56_008735</name>
</gene>
<evidence type="ECO:0000259" key="1">
    <source>
        <dbReference type="Pfam" id="PF13456"/>
    </source>
</evidence>
<dbReference type="CDD" id="cd06222">
    <property type="entry name" value="RNase_H_like"/>
    <property type="match status" value="1"/>
</dbReference>
<dbReference type="PANTHER" id="PTHR47074:SF48">
    <property type="entry name" value="POLYNUCLEOTIDYL TRANSFERASE, RIBONUCLEASE H-LIKE SUPERFAMILY PROTEIN"/>
    <property type="match status" value="1"/>
</dbReference>
<dbReference type="PANTHER" id="PTHR47074">
    <property type="entry name" value="BNAC02G40300D PROTEIN"/>
    <property type="match status" value="1"/>
</dbReference>
<dbReference type="InterPro" id="IPR026960">
    <property type="entry name" value="RVT-Znf"/>
</dbReference>
<reference evidence="3 4" key="1">
    <citation type="journal article" date="2018" name="Sci. Data">
        <title>The draft genome sequence of cork oak.</title>
        <authorList>
            <person name="Ramos A.M."/>
            <person name="Usie A."/>
            <person name="Barbosa P."/>
            <person name="Barros P.M."/>
            <person name="Capote T."/>
            <person name="Chaves I."/>
            <person name="Simoes F."/>
            <person name="Abreu I."/>
            <person name="Carrasquinho I."/>
            <person name="Faro C."/>
            <person name="Guimaraes J.B."/>
            <person name="Mendonca D."/>
            <person name="Nobrega F."/>
            <person name="Rodrigues L."/>
            <person name="Saibo N.J.M."/>
            <person name="Varela M.C."/>
            <person name="Egas C."/>
            <person name="Matos J."/>
            <person name="Miguel C.M."/>
            <person name="Oliveira M.M."/>
            <person name="Ricardo C.P."/>
            <person name="Goncalves S."/>
        </authorList>
    </citation>
    <scope>NUCLEOTIDE SEQUENCE [LARGE SCALE GENOMIC DNA]</scope>
    <source>
        <strain evidence="4">cv. HL8</strain>
    </source>
</reference>
<proteinExistence type="predicted"/>
<dbReference type="Proteomes" id="UP000237347">
    <property type="component" value="Unassembled WGS sequence"/>
</dbReference>
<organism evidence="3 4">
    <name type="scientific">Quercus suber</name>
    <name type="common">Cork oak</name>
    <dbReference type="NCBI Taxonomy" id="58331"/>
    <lineage>
        <taxon>Eukaryota</taxon>
        <taxon>Viridiplantae</taxon>
        <taxon>Streptophyta</taxon>
        <taxon>Embryophyta</taxon>
        <taxon>Tracheophyta</taxon>
        <taxon>Spermatophyta</taxon>
        <taxon>Magnoliopsida</taxon>
        <taxon>eudicotyledons</taxon>
        <taxon>Gunneridae</taxon>
        <taxon>Pentapetalae</taxon>
        <taxon>rosids</taxon>
        <taxon>fabids</taxon>
        <taxon>Fagales</taxon>
        <taxon>Fagaceae</taxon>
        <taxon>Quercus</taxon>
    </lineage>
</organism>
<dbReference type="Gene3D" id="3.30.420.10">
    <property type="entry name" value="Ribonuclease H-like superfamily/Ribonuclease H"/>
    <property type="match status" value="1"/>
</dbReference>
<dbReference type="AlphaFoldDB" id="A0AAW0M802"/>
<sequence>MDGEEDVLIWPLMADGDYSVRSAYHFLITAEDYLVPSSSSLPNDHAVWKKIWKMKVPNKIRHFIWRAAKDSLPTKVNLKARHVPVDDVCEGCGDYSESTMHSLWLCDQARAVWMSGPEFQFLIRKGCRTFIELLKHLFKEGSGLQVVVFATTCWCLWERRNRMRVRQTSWQIHEIEGRARMMASEFWDANEQEQQRSVRCSQARWSPPPASTYKANFDAVLFDELDCAGLGVVYRDHSGHVIAALSQKIGLPRSVEMAEALAARRAVEFARELSLFDVIVEGDCLQVLRALSASGDCNTLYEENNELYTKWSYLQLAL</sequence>
<dbReference type="Pfam" id="PF13456">
    <property type="entry name" value="RVT_3"/>
    <property type="match status" value="1"/>
</dbReference>
<evidence type="ECO:0000313" key="4">
    <source>
        <dbReference type="Proteomes" id="UP000237347"/>
    </source>
</evidence>
<keyword evidence="4" id="KW-1185">Reference proteome</keyword>
<feature type="domain" description="Reverse transcriptase zinc-binding" evidence="2">
    <location>
        <begin position="18"/>
        <end position="113"/>
    </location>
</feature>
<dbReference type="Pfam" id="PF13966">
    <property type="entry name" value="zf-RVT"/>
    <property type="match status" value="1"/>
</dbReference>
<dbReference type="InterPro" id="IPR002156">
    <property type="entry name" value="RNaseH_domain"/>
</dbReference>
<evidence type="ECO:0000313" key="3">
    <source>
        <dbReference type="EMBL" id="KAK7859026.1"/>
    </source>
</evidence>
<dbReference type="GO" id="GO:0004523">
    <property type="term" value="F:RNA-DNA hybrid ribonuclease activity"/>
    <property type="evidence" value="ECO:0007669"/>
    <property type="project" value="InterPro"/>
</dbReference>
<dbReference type="EMBL" id="PKMF04000015">
    <property type="protein sequence ID" value="KAK7859026.1"/>
    <property type="molecule type" value="Genomic_DNA"/>
</dbReference>
<comment type="caution">
    <text evidence="3">The sequence shown here is derived from an EMBL/GenBank/DDBJ whole genome shotgun (WGS) entry which is preliminary data.</text>
</comment>